<reference evidence="1" key="2">
    <citation type="submission" date="2022-05" db="EMBL/GenBank/DDBJ databases">
        <authorList>
            <person name="Kunte H.-J."/>
        </authorList>
    </citation>
    <scope>NUCLEOTIDE SEQUENCE</scope>
    <source>
        <strain evidence="1">G5</strain>
    </source>
</reference>
<protein>
    <submittedName>
        <fullName evidence="1">DUF1045 domain-containing protein</fullName>
    </submittedName>
</protein>
<name>A0AAE9L2L3_9BURK</name>
<dbReference type="Pfam" id="PF06299">
    <property type="entry name" value="DUF1045"/>
    <property type="match status" value="1"/>
</dbReference>
<accession>A0AAE9L2L3</accession>
<organism evidence="1 2">
    <name type="scientific">Cupriavidus campinensis</name>
    <dbReference type="NCBI Taxonomy" id="151783"/>
    <lineage>
        <taxon>Bacteria</taxon>
        <taxon>Pseudomonadati</taxon>
        <taxon>Pseudomonadota</taxon>
        <taxon>Betaproteobacteria</taxon>
        <taxon>Burkholderiales</taxon>
        <taxon>Burkholderiaceae</taxon>
        <taxon>Cupriavidus</taxon>
    </lineage>
</organism>
<dbReference type="KEGG" id="ccam:M5D45_03820"/>
<dbReference type="Proteomes" id="UP001056132">
    <property type="component" value="Chromosome 1"/>
</dbReference>
<dbReference type="RefSeq" id="WP_250025102.1">
    <property type="nucleotide sequence ID" value="NZ_CP097330.1"/>
</dbReference>
<dbReference type="EMBL" id="CP097330">
    <property type="protein sequence ID" value="URF04978.1"/>
    <property type="molecule type" value="Genomic_DNA"/>
</dbReference>
<sequence>MTMAASRFAIYLAPAEPFRTFGAQWLGRDADTSAPLSLPKDLGPRPDAWVAAPAHYGLHATLKPPFRLAAGTDGPMLDAAARDFARGLDAFHARLTLRALRGFLAWCLDDGAESHDGARRMHALADGCVRAFEPFRAPPTEAELRKRKPDQLTAAQRRMLEAWGYPYVFETFTFHITLTGMLDAAAQAAALAQLAPASQSLCSAPMHVDGIAVFVQPKPGADFLVARHYGFNGSTRDGTGVAFLGS</sequence>
<evidence type="ECO:0000313" key="1">
    <source>
        <dbReference type="EMBL" id="URF04978.1"/>
    </source>
</evidence>
<evidence type="ECO:0000313" key="2">
    <source>
        <dbReference type="Proteomes" id="UP001056132"/>
    </source>
</evidence>
<proteinExistence type="predicted"/>
<dbReference type="AlphaFoldDB" id="A0AAE9L2L3"/>
<reference evidence="1" key="1">
    <citation type="journal article" date="2022" name="Microbiol. Resour. Announc.">
        <title>Genome Sequence of Cupriavidus campinensis Strain G5, a Member of a Bacterial Consortium Capable of Polyethylene Degradation.</title>
        <authorList>
            <person name="Schneider B."/>
            <person name="Pfeiffer F."/>
            <person name="Dyall-Smith M."/>
            <person name="Kunte H.J."/>
        </authorList>
    </citation>
    <scope>NUCLEOTIDE SEQUENCE</scope>
    <source>
        <strain evidence="1">G5</strain>
    </source>
</reference>
<dbReference type="InterPro" id="IPR009389">
    <property type="entry name" value="DUF1045"/>
</dbReference>
<gene>
    <name evidence="1" type="ORF">M5D45_03820</name>
</gene>